<dbReference type="Proteomes" id="UP001208570">
    <property type="component" value="Unassembled WGS sequence"/>
</dbReference>
<dbReference type="PANTHER" id="PTHR18843">
    <property type="entry name" value="TORSIN-1A-INTERACTING PROTEIN"/>
    <property type="match status" value="1"/>
</dbReference>
<evidence type="ECO:0000256" key="7">
    <source>
        <dbReference type="ARBA" id="ARBA00023180"/>
    </source>
</evidence>
<comment type="caution">
    <text evidence="13">The sequence shown here is derived from an EMBL/GenBank/DDBJ whole genome shotgun (WGS) entry which is preliminary data.</text>
</comment>
<feature type="region of interest" description="Disordered" evidence="10">
    <location>
        <begin position="59"/>
        <end position="97"/>
    </location>
</feature>
<gene>
    <name evidence="13" type="ORF">LSH36_49g07003</name>
</gene>
<evidence type="ECO:0000256" key="1">
    <source>
        <dbReference type="ARBA" id="ARBA00004259"/>
    </source>
</evidence>
<dbReference type="InterPro" id="IPR038599">
    <property type="entry name" value="LAP1C-like_C_sf"/>
</dbReference>
<comment type="similarity">
    <text evidence="2">Belongs to the TOR1AIP family.</text>
</comment>
<dbReference type="AlphaFoldDB" id="A0AAD9K6V7"/>
<feature type="compositionally biased region" description="Basic and acidic residues" evidence="10">
    <location>
        <begin position="73"/>
        <end position="96"/>
    </location>
</feature>
<dbReference type="Pfam" id="PF05609">
    <property type="entry name" value="LAP1_C"/>
    <property type="match status" value="1"/>
</dbReference>
<dbReference type="GO" id="GO:0005635">
    <property type="term" value="C:nuclear envelope"/>
    <property type="evidence" value="ECO:0007669"/>
    <property type="project" value="UniProtKB-SubCell"/>
</dbReference>
<evidence type="ECO:0000256" key="8">
    <source>
        <dbReference type="ARBA" id="ARBA00023242"/>
    </source>
</evidence>
<dbReference type="PANTHER" id="PTHR18843:SF7">
    <property type="entry name" value="LAMINA-ASSOCIATED POLYPEPTIDE 1B ISOFORM 1-RELATED"/>
    <property type="match status" value="1"/>
</dbReference>
<organism evidence="13 14">
    <name type="scientific">Paralvinella palmiformis</name>
    <dbReference type="NCBI Taxonomy" id="53620"/>
    <lineage>
        <taxon>Eukaryota</taxon>
        <taxon>Metazoa</taxon>
        <taxon>Spiralia</taxon>
        <taxon>Lophotrochozoa</taxon>
        <taxon>Annelida</taxon>
        <taxon>Polychaeta</taxon>
        <taxon>Sedentaria</taxon>
        <taxon>Canalipalpata</taxon>
        <taxon>Terebellida</taxon>
        <taxon>Terebelliformia</taxon>
        <taxon>Alvinellidae</taxon>
        <taxon>Paralvinella</taxon>
    </lineage>
</organism>
<evidence type="ECO:0000256" key="3">
    <source>
        <dbReference type="ARBA" id="ARBA00022553"/>
    </source>
</evidence>
<dbReference type="EMBL" id="JAODUP010000049">
    <property type="protein sequence ID" value="KAK2165515.1"/>
    <property type="molecule type" value="Genomic_DNA"/>
</dbReference>
<keyword evidence="5 11" id="KW-1133">Transmembrane helix</keyword>
<proteinExistence type="inferred from homology"/>
<evidence type="ECO:0000256" key="5">
    <source>
        <dbReference type="ARBA" id="ARBA00022989"/>
    </source>
</evidence>
<evidence type="ECO:0000256" key="10">
    <source>
        <dbReference type="SAM" id="MobiDB-lite"/>
    </source>
</evidence>
<dbReference type="GO" id="GO:0016020">
    <property type="term" value="C:membrane"/>
    <property type="evidence" value="ECO:0007669"/>
    <property type="project" value="TreeGrafter"/>
</dbReference>
<name>A0AAD9K6V7_9ANNE</name>
<dbReference type="InterPro" id="IPR046753">
    <property type="entry name" value="TOIP1/2_C"/>
</dbReference>
<accession>A0AAD9K6V7</accession>
<evidence type="ECO:0000256" key="11">
    <source>
        <dbReference type="SAM" id="Phobius"/>
    </source>
</evidence>
<keyword evidence="8" id="KW-0539">Nucleus</keyword>
<keyword evidence="4 11" id="KW-0812">Transmembrane</keyword>
<keyword evidence="7" id="KW-0325">Glycoprotein</keyword>
<evidence type="ECO:0000259" key="12">
    <source>
        <dbReference type="Pfam" id="PF05609"/>
    </source>
</evidence>
<keyword evidence="3" id="KW-0597">Phosphoprotein</keyword>
<dbReference type="InterPro" id="IPR008662">
    <property type="entry name" value="TOIP1/2"/>
</dbReference>
<evidence type="ECO:0000256" key="2">
    <source>
        <dbReference type="ARBA" id="ARBA00007860"/>
    </source>
</evidence>
<feature type="region of interest" description="Disordered" evidence="10">
    <location>
        <begin position="1"/>
        <end position="31"/>
    </location>
</feature>
<keyword evidence="14" id="KW-1185">Reference proteome</keyword>
<evidence type="ECO:0000256" key="6">
    <source>
        <dbReference type="ARBA" id="ARBA00023136"/>
    </source>
</evidence>
<dbReference type="GO" id="GO:0001671">
    <property type="term" value="F:ATPase activator activity"/>
    <property type="evidence" value="ECO:0007669"/>
    <property type="project" value="InterPro"/>
</dbReference>
<keyword evidence="6 11" id="KW-0472">Membrane</keyword>
<protein>
    <recommendedName>
        <fullName evidence="12">Torsin-1A-interacting protein 1/2 AAA+ activator domain-containing protein</fullName>
    </recommendedName>
</protein>
<evidence type="ECO:0000313" key="13">
    <source>
        <dbReference type="EMBL" id="KAK2165515.1"/>
    </source>
</evidence>
<evidence type="ECO:0000313" key="14">
    <source>
        <dbReference type="Proteomes" id="UP001208570"/>
    </source>
</evidence>
<sequence length="398" mass="44935">MHSRKSPSGSSIKTHNKSSSNNEVEADSPYPFHDLLDISDDSLNAFADVSYAQTSSYVHDTSGETLTSSEVSYSERHSSGSTHYYDHSPEICDRKPPAGLQVHNLRRRPLSRDNQDQDVIQQNQNQEAIEQNQFKPTLGENGNIIVIVVVAVVIFSIIFGWYTYISQYEKPRIEKEMISELDSRQLMVHKFTNYLKGIMLEFPSQTKMFWAGVAAASKCVLKTEMPLQPGIMLLVSSKQGKNTMRCLSQKISDILMKVYDDSGITVFHMDDHLRLNGSYLKVRIDETFQKGLQSRRQHVAILHNLEKVMGQAAMMLHGYCDNESAPFKDAIFIFTVELSLSDEKIASMEERQVAEMVESLLQKTWQTEIGYDNAMALNSRVANNIGVVKIESSLTGQC</sequence>
<comment type="subcellular location">
    <subcellularLocation>
        <location evidence="9">Endomembrane system</location>
        <topology evidence="9">Single-pass membrane protein</topology>
    </subcellularLocation>
    <subcellularLocation>
        <location evidence="1">Nucleus envelope</location>
    </subcellularLocation>
</comment>
<evidence type="ECO:0000256" key="4">
    <source>
        <dbReference type="ARBA" id="ARBA00022692"/>
    </source>
</evidence>
<dbReference type="GO" id="GO:0061024">
    <property type="term" value="P:membrane organization"/>
    <property type="evidence" value="ECO:0007669"/>
    <property type="project" value="TreeGrafter"/>
</dbReference>
<evidence type="ECO:0000256" key="9">
    <source>
        <dbReference type="ARBA" id="ARBA00037847"/>
    </source>
</evidence>
<feature type="domain" description="Torsin-1A-interacting protein 1/2 AAA+ activator" evidence="12">
    <location>
        <begin position="187"/>
        <end position="364"/>
    </location>
</feature>
<feature type="transmembrane region" description="Helical" evidence="11">
    <location>
        <begin position="144"/>
        <end position="164"/>
    </location>
</feature>
<feature type="compositionally biased region" description="Polar residues" evidence="10">
    <location>
        <begin position="1"/>
        <end position="23"/>
    </location>
</feature>
<dbReference type="Gene3D" id="3.40.50.12190">
    <property type="match status" value="1"/>
</dbReference>
<reference evidence="13" key="1">
    <citation type="journal article" date="2023" name="Mol. Biol. Evol.">
        <title>Third-Generation Sequencing Reveals the Adaptive Role of the Epigenome in Three Deep-Sea Polychaetes.</title>
        <authorList>
            <person name="Perez M."/>
            <person name="Aroh O."/>
            <person name="Sun Y."/>
            <person name="Lan Y."/>
            <person name="Juniper S.K."/>
            <person name="Young C.R."/>
            <person name="Angers B."/>
            <person name="Qian P.Y."/>
        </authorList>
    </citation>
    <scope>NUCLEOTIDE SEQUENCE</scope>
    <source>
        <strain evidence="13">P08H-3</strain>
    </source>
</reference>